<dbReference type="InterPro" id="IPR041698">
    <property type="entry name" value="Methyltransf_25"/>
</dbReference>
<sequence>MYIRMTSLLLSSHTSKLAFRITSTEPCYSARLFVASHGRRRASKGCYSQRTRAAAQLGEPWSIYDDPALYDHVFPGRDFAAEVDFLFDVFQKHAKVGEGLEKPNILLELGCGPARHSIQAVQRGASRAIGVDNSAAMLGHARHLAAEAGVAAELVQGTLGSVSKTLQLGPQAHVAYFLFGTLCHALTNEDALAWLRDAAACVAPGGLIVAELEHPGDIFDGTLIEGDEWPVDGREPEEQLMFVYGTNMDDFNPVTQVHTRTVRLTRRETSRKKWELIGECSVEQKAFTVSEVALLAKLVPLEVAWYYGDLDIEVDSLFHESASRMVVILRKPLDSGAV</sequence>
<dbReference type="InterPro" id="IPR029063">
    <property type="entry name" value="SAM-dependent_MTases_sf"/>
</dbReference>
<dbReference type="AlphaFoldDB" id="A0AAV1I7B1"/>
<evidence type="ECO:0000259" key="1">
    <source>
        <dbReference type="Pfam" id="PF13649"/>
    </source>
</evidence>
<comment type="caution">
    <text evidence="2">The sequence shown here is derived from an EMBL/GenBank/DDBJ whole genome shotgun (WGS) entry which is preliminary data.</text>
</comment>
<organism evidence="2 3">
    <name type="scientific">Coccomyxa viridis</name>
    <dbReference type="NCBI Taxonomy" id="1274662"/>
    <lineage>
        <taxon>Eukaryota</taxon>
        <taxon>Viridiplantae</taxon>
        <taxon>Chlorophyta</taxon>
        <taxon>core chlorophytes</taxon>
        <taxon>Trebouxiophyceae</taxon>
        <taxon>Trebouxiophyceae incertae sedis</taxon>
        <taxon>Coccomyxaceae</taxon>
        <taxon>Coccomyxa</taxon>
    </lineage>
</organism>
<dbReference type="EMBL" id="CAUYUE010000007">
    <property type="protein sequence ID" value="CAK0782248.1"/>
    <property type="molecule type" value="Genomic_DNA"/>
</dbReference>
<evidence type="ECO:0000313" key="2">
    <source>
        <dbReference type="EMBL" id="CAK0782248.1"/>
    </source>
</evidence>
<proteinExistence type="predicted"/>
<feature type="domain" description="Methyltransferase" evidence="1">
    <location>
        <begin position="107"/>
        <end position="206"/>
    </location>
</feature>
<name>A0AAV1I7B1_9CHLO</name>
<dbReference type="Gene3D" id="3.40.50.150">
    <property type="entry name" value="Vaccinia Virus protein VP39"/>
    <property type="match status" value="1"/>
</dbReference>
<accession>A0AAV1I7B1</accession>
<dbReference type="CDD" id="cd02440">
    <property type="entry name" value="AdoMet_MTases"/>
    <property type="match status" value="1"/>
</dbReference>
<reference evidence="2 3" key="1">
    <citation type="submission" date="2023-10" db="EMBL/GenBank/DDBJ databases">
        <authorList>
            <person name="Maclean D."/>
            <person name="Macfadyen A."/>
        </authorList>
    </citation>
    <scope>NUCLEOTIDE SEQUENCE [LARGE SCALE GENOMIC DNA]</scope>
</reference>
<protein>
    <recommendedName>
        <fullName evidence="1">Methyltransferase domain-containing protein</fullName>
    </recommendedName>
</protein>
<gene>
    <name evidence="2" type="ORF">CVIRNUC_005604</name>
</gene>
<evidence type="ECO:0000313" key="3">
    <source>
        <dbReference type="Proteomes" id="UP001314263"/>
    </source>
</evidence>
<dbReference type="Pfam" id="PF13649">
    <property type="entry name" value="Methyltransf_25"/>
    <property type="match status" value="1"/>
</dbReference>
<dbReference type="Proteomes" id="UP001314263">
    <property type="component" value="Unassembled WGS sequence"/>
</dbReference>
<dbReference type="SUPFAM" id="SSF53335">
    <property type="entry name" value="S-adenosyl-L-methionine-dependent methyltransferases"/>
    <property type="match status" value="1"/>
</dbReference>
<keyword evidence="3" id="KW-1185">Reference proteome</keyword>
<dbReference type="Gene3D" id="2.20.25.110">
    <property type="entry name" value="S-adenosyl-L-methionine-dependent methyltransferases"/>
    <property type="match status" value="1"/>
</dbReference>